<dbReference type="EMBL" id="CP019064">
    <property type="protein sequence ID" value="AVF38058.1"/>
    <property type="molecule type" value="Genomic_DNA"/>
</dbReference>
<organism evidence="1 2">
    <name type="scientific">Rahnella sikkimica</name>
    <dbReference type="NCBI Taxonomy" id="1805933"/>
    <lineage>
        <taxon>Bacteria</taxon>
        <taxon>Pseudomonadati</taxon>
        <taxon>Pseudomonadota</taxon>
        <taxon>Gammaproteobacteria</taxon>
        <taxon>Enterobacterales</taxon>
        <taxon>Yersiniaceae</taxon>
        <taxon>Rahnella</taxon>
    </lineage>
</organism>
<geneLocation type="plasmid" evidence="1 2">
    <name>unnamed2</name>
</geneLocation>
<dbReference type="AlphaFoldDB" id="A0A2L1UYX7"/>
<keyword evidence="2" id="KW-1185">Reference proteome</keyword>
<dbReference type="KEGG" id="rox:BV494_24475"/>
<evidence type="ECO:0000313" key="2">
    <source>
        <dbReference type="Proteomes" id="UP000239197"/>
    </source>
</evidence>
<reference evidence="2" key="1">
    <citation type="submission" date="2017-01" db="EMBL/GenBank/DDBJ databases">
        <title>Genome sequence of Rouxiella sp. ERMR1:05.</title>
        <authorList>
            <person name="Kumar R."/>
            <person name="Singh D."/>
            <person name="Kumar S."/>
        </authorList>
    </citation>
    <scope>NUCLEOTIDE SEQUENCE [LARGE SCALE GENOMIC DNA]</scope>
    <source>
        <strain evidence="2">ERMR1:05</strain>
        <plasmid evidence="2">unnamed2</plasmid>
    </source>
</reference>
<name>A0A2L1UYX7_9GAMM</name>
<keyword evidence="1" id="KW-0614">Plasmid</keyword>
<accession>A0A2L1UYX7</accession>
<gene>
    <name evidence="1" type="ORF">BV494_24475</name>
</gene>
<proteinExistence type="predicted"/>
<sequence length="104" mass="12110">MWRYSLRWRYPHIPCSGEPVLVSEDVCEGAPVPDSILSRFIAGGDYAVCLDFLAEQPVRRWPPERKAQARLRNLRRRILKSAPLFADELIARELALRPEYFKGR</sequence>
<protein>
    <submittedName>
        <fullName evidence="1">Theronine dehydrogenase</fullName>
    </submittedName>
</protein>
<dbReference type="RefSeq" id="WP_104925386.1">
    <property type="nucleotide sequence ID" value="NZ_CP019064.1"/>
</dbReference>
<dbReference type="OrthoDB" id="8481377at2"/>
<evidence type="ECO:0000313" key="1">
    <source>
        <dbReference type="EMBL" id="AVF38058.1"/>
    </source>
</evidence>
<dbReference type="Proteomes" id="UP000239197">
    <property type="component" value="Plasmid unnamed2"/>
</dbReference>